<protein>
    <recommendedName>
        <fullName evidence="4">Aldehyde dehydrogenase</fullName>
    </recommendedName>
</protein>
<dbReference type="PANTHER" id="PTHR43570">
    <property type="entry name" value="ALDEHYDE DEHYDROGENASE"/>
    <property type="match status" value="1"/>
</dbReference>
<proteinExistence type="inferred from homology"/>
<gene>
    <name evidence="9" type="ORF">CSTERTH_10470</name>
</gene>
<dbReference type="PIRSF" id="PIRSF036492">
    <property type="entry name" value="ALDH"/>
    <property type="match status" value="1"/>
</dbReference>
<dbReference type="InterPro" id="IPR029510">
    <property type="entry name" value="Ald_DH_CS_GLU"/>
</dbReference>
<evidence type="ECO:0000259" key="8">
    <source>
        <dbReference type="Pfam" id="PF00171"/>
    </source>
</evidence>
<dbReference type="EMBL" id="CP014672">
    <property type="protein sequence ID" value="ANW99421.1"/>
    <property type="molecule type" value="Genomic_DNA"/>
</dbReference>
<dbReference type="PROSITE" id="PS00687">
    <property type="entry name" value="ALDEHYDE_DEHYDR_GLU"/>
    <property type="match status" value="1"/>
</dbReference>
<dbReference type="FunFam" id="3.40.309.10:FF:000003">
    <property type="entry name" value="Aldehyde dehydrogenase"/>
    <property type="match status" value="1"/>
</dbReference>
<organism evidence="9 10">
    <name type="scientific">Thermoclostridium stercorarium subsp. thermolacticum DSM 2910</name>
    <dbReference type="NCBI Taxonomy" id="1121336"/>
    <lineage>
        <taxon>Bacteria</taxon>
        <taxon>Bacillati</taxon>
        <taxon>Bacillota</taxon>
        <taxon>Clostridia</taxon>
        <taxon>Eubacteriales</taxon>
        <taxon>Oscillospiraceae</taxon>
        <taxon>Thermoclostridium</taxon>
    </lineage>
</organism>
<evidence type="ECO:0000256" key="2">
    <source>
        <dbReference type="ARBA" id="ARBA00023002"/>
    </source>
</evidence>
<dbReference type="FunFam" id="3.40.605.10:FF:000004">
    <property type="entry name" value="Aldehyde dehydrogenase"/>
    <property type="match status" value="1"/>
</dbReference>
<dbReference type="InterPro" id="IPR016163">
    <property type="entry name" value="Ald_DH_C"/>
</dbReference>
<dbReference type="Proteomes" id="UP000092971">
    <property type="component" value="Chromosome"/>
</dbReference>
<evidence type="ECO:0000313" key="9">
    <source>
        <dbReference type="EMBL" id="ANW99421.1"/>
    </source>
</evidence>
<dbReference type="InterPro" id="IPR016162">
    <property type="entry name" value="Ald_DH_N"/>
</dbReference>
<dbReference type="GO" id="GO:0004029">
    <property type="term" value="F:aldehyde dehydrogenase (NAD+) activity"/>
    <property type="evidence" value="ECO:0007669"/>
    <property type="project" value="TreeGrafter"/>
</dbReference>
<dbReference type="OrthoDB" id="9762913at2"/>
<dbReference type="GO" id="GO:0006081">
    <property type="term" value="P:aldehyde metabolic process"/>
    <property type="evidence" value="ECO:0007669"/>
    <property type="project" value="InterPro"/>
</dbReference>
<name>A0A1B1YF74_THEST</name>
<dbReference type="GO" id="GO:0005737">
    <property type="term" value="C:cytoplasm"/>
    <property type="evidence" value="ECO:0007669"/>
    <property type="project" value="TreeGrafter"/>
</dbReference>
<feature type="active site" evidence="5 6">
    <location>
        <position position="210"/>
    </location>
</feature>
<dbReference type="AlphaFoldDB" id="A0A1B1YF74"/>
<comment type="similarity">
    <text evidence="1 4 7">Belongs to the aldehyde dehydrogenase family.</text>
</comment>
<sequence>MKDIKDIVKMQREYFAKGETLDLDYRINALRRLKEYIKKYEEEICGALKEDLNKSPFEAYATEIGFVYAELNEMIKKLPRWSRVKRVRTPLTQFKSVSYIVSEPYGVVLIMSPWNYPFQLSVTPLIGAIAGGNCAIVKPSAYSPRTSSVIAKIIGECFENKYIAVIEGGREANGELLNEKFDYIFFTGSVGVGKVVMEAASRNLTPVTLELGGKSPCIVDKSANIEISAKRIVWGKTVNSGQTCVAPDYCFAHREIKQDLIEAMKKCIRDFYGESPCKNPEYPKIVNEKHFKRLLALLDSGEVVEGGDFDEENLKISPTILDNVSFDSPVMQEEIFGPILPVIEYDDIEKVISYINSRPKPLALYLFTGDRKLEKTVIKRVPFGGGCINDTLVHLATSHMPFGGVGESGMGGYHGKWSFDTFTHKKSIMKKSFLMDIELRYPSYHDKLGILKKLMR</sequence>
<dbReference type="InterPro" id="IPR016161">
    <property type="entry name" value="Ald_DH/histidinol_DH"/>
</dbReference>
<evidence type="ECO:0000256" key="7">
    <source>
        <dbReference type="RuleBase" id="RU003345"/>
    </source>
</evidence>
<dbReference type="Gene3D" id="3.40.309.10">
    <property type="entry name" value="Aldehyde Dehydrogenase, Chain A, domain 2"/>
    <property type="match status" value="1"/>
</dbReference>
<evidence type="ECO:0000256" key="4">
    <source>
        <dbReference type="PIRNR" id="PIRNR036492"/>
    </source>
</evidence>
<evidence type="ECO:0000256" key="3">
    <source>
        <dbReference type="ARBA" id="ARBA00023027"/>
    </source>
</evidence>
<dbReference type="PANTHER" id="PTHR43570:SF16">
    <property type="entry name" value="ALDEHYDE DEHYDROGENASE TYPE III, ISOFORM Q"/>
    <property type="match status" value="1"/>
</dbReference>
<keyword evidence="3" id="KW-0520">NAD</keyword>
<dbReference type="InterPro" id="IPR012394">
    <property type="entry name" value="Aldehyde_DH_NAD(P)"/>
</dbReference>
<accession>A0A1B1YF74</accession>
<dbReference type="SUPFAM" id="SSF53720">
    <property type="entry name" value="ALDH-like"/>
    <property type="match status" value="1"/>
</dbReference>
<feature type="active site" evidence="5">
    <location>
        <position position="244"/>
    </location>
</feature>
<evidence type="ECO:0000313" key="10">
    <source>
        <dbReference type="Proteomes" id="UP000092971"/>
    </source>
</evidence>
<dbReference type="Pfam" id="PF00171">
    <property type="entry name" value="Aldedh"/>
    <property type="match status" value="1"/>
</dbReference>
<dbReference type="RefSeq" id="WP_065821397.1">
    <property type="nucleotide sequence ID" value="NZ_CP014672.1"/>
</dbReference>
<evidence type="ECO:0000256" key="5">
    <source>
        <dbReference type="PIRSR" id="PIRSR036492-1"/>
    </source>
</evidence>
<reference evidence="9 10" key="1">
    <citation type="submission" date="2016-02" db="EMBL/GenBank/DDBJ databases">
        <title>Comparison of Clostridium stercorarium subspecies using comparative genomics and transcriptomics.</title>
        <authorList>
            <person name="Schellenberg J."/>
            <person name="Thallinger G."/>
            <person name="Levin D.B."/>
            <person name="Zhang X."/>
            <person name="Alvare G."/>
            <person name="Fristensky B."/>
            <person name="Sparling R."/>
        </authorList>
    </citation>
    <scope>NUCLEOTIDE SEQUENCE [LARGE SCALE GENOMIC DNA]</scope>
    <source>
        <strain evidence="9 10">DSM 2910</strain>
    </source>
</reference>
<evidence type="ECO:0000256" key="1">
    <source>
        <dbReference type="ARBA" id="ARBA00009986"/>
    </source>
</evidence>
<dbReference type="CDD" id="cd07136">
    <property type="entry name" value="ALDH_YwdH-P39616"/>
    <property type="match status" value="1"/>
</dbReference>
<feature type="domain" description="Aldehyde dehydrogenase" evidence="8">
    <location>
        <begin position="2"/>
        <end position="428"/>
    </location>
</feature>
<dbReference type="InterPro" id="IPR015590">
    <property type="entry name" value="Aldehyde_DH_dom"/>
</dbReference>
<evidence type="ECO:0000256" key="6">
    <source>
        <dbReference type="PROSITE-ProRule" id="PRU10007"/>
    </source>
</evidence>
<dbReference type="Gene3D" id="3.40.605.10">
    <property type="entry name" value="Aldehyde Dehydrogenase, Chain A, domain 1"/>
    <property type="match status" value="1"/>
</dbReference>
<keyword evidence="2 4" id="KW-0560">Oxidoreductase</keyword>